<keyword evidence="2 3" id="KW-0408">Iron</keyword>
<reference evidence="5 6" key="2">
    <citation type="journal article" date="2018" name="Int. J. Syst. Evol. Microbiol.">
        <title>Burkholderia insecticola sp. nov., a gut symbiotic bacterium of the bean bug Riptortus pedestris.</title>
        <authorList>
            <person name="Takeshita K."/>
            <person name="Tamaki H."/>
            <person name="Ohbayashi T."/>
            <person name="Meng X.-Y."/>
            <person name="Sone T."/>
            <person name="Mitani Y."/>
            <person name="Peeters C."/>
            <person name="Kikuchi Y."/>
            <person name="Vandamme P."/>
        </authorList>
    </citation>
    <scope>NUCLEOTIDE SEQUENCE [LARGE SCALE GENOMIC DNA]</scope>
    <source>
        <strain evidence="5">RPE64</strain>
    </source>
</reference>
<sequence>MSKSSAVKAAPSQPHDAFVIDVEKIRADARQHMDDGPVTSTYGADRETVLKLLNDSLATEIVCTLRYKRHYFMAKGIHSEAVAQEFLEHANEEQEHADTLAERIVQLGGEPDFAPEGLASRSHSEYSEGKDLIDMIRENLIAERIAIDTYREIIRYLGDKDVTTRRIFEEILAVEEEHADDMADLLEGRNG</sequence>
<organism evidence="5 6">
    <name type="scientific">Caballeronia insecticola</name>
    <dbReference type="NCBI Taxonomy" id="758793"/>
    <lineage>
        <taxon>Bacteria</taxon>
        <taxon>Pseudomonadati</taxon>
        <taxon>Pseudomonadota</taxon>
        <taxon>Betaproteobacteria</taxon>
        <taxon>Burkholderiales</taxon>
        <taxon>Burkholderiaceae</taxon>
        <taxon>Caballeronia</taxon>
    </lineage>
</organism>
<dbReference type="CDD" id="cd00657">
    <property type="entry name" value="Ferritin_like"/>
    <property type="match status" value="1"/>
</dbReference>
<dbReference type="RefSeq" id="WP_016344889.1">
    <property type="nucleotide sequence ID" value="NC_021287.1"/>
</dbReference>
<evidence type="ECO:0000256" key="3">
    <source>
        <dbReference type="PIRSR" id="PIRSR018063-50"/>
    </source>
</evidence>
<dbReference type="GO" id="GO:0020037">
    <property type="term" value="F:heme binding"/>
    <property type="evidence" value="ECO:0007669"/>
    <property type="project" value="TreeGrafter"/>
</dbReference>
<dbReference type="InterPro" id="IPR009040">
    <property type="entry name" value="Ferritin-like_diiron"/>
</dbReference>
<dbReference type="GO" id="GO:0006879">
    <property type="term" value="P:intracellular iron ion homeostasis"/>
    <property type="evidence" value="ECO:0007669"/>
    <property type="project" value="UniProtKB-KW"/>
</dbReference>
<evidence type="ECO:0000256" key="1">
    <source>
        <dbReference type="ARBA" id="ARBA00022434"/>
    </source>
</evidence>
<feature type="binding site" evidence="3">
    <location>
        <position position="178"/>
    </location>
    <ligand>
        <name>Fe cation</name>
        <dbReference type="ChEBI" id="CHEBI:24875"/>
    </ligand>
</feature>
<keyword evidence="1" id="KW-0409">Iron storage</keyword>
<dbReference type="InterPro" id="IPR008331">
    <property type="entry name" value="Ferritin_DPS_dom"/>
</dbReference>
<feature type="binding site" evidence="3">
    <location>
        <position position="96"/>
    </location>
    <ligand>
        <name>Fe cation</name>
        <dbReference type="ChEBI" id="CHEBI:24875"/>
    </ligand>
</feature>
<dbReference type="STRING" id="758793.BRPE64_ACDS09770"/>
<feature type="domain" description="Ferritin-like diiron" evidence="4">
    <location>
        <begin position="43"/>
        <end position="191"/>
    </location>
</feature>
<name>R4WV07_9BURK</name>
<protein>
    <submittedName>
        <fullName evidence="5">Bacterioferritin</fullName>
    </submittedName>
</protein>
<accession>R4WV07</accession>
<evidence type="ECO:0000313" key="5">
    <source>
        <dbReference type="EMBL" id="BAN22731.1"/>
    </source>
</evidence>
<dbReference type="OrthoDB" id="4271929at2"/>
<evidence type="ECO:0000256" key="2">
    <source>
        <dbReference type="ARBA" id="ARBA00023004"/>
    </source>
</evidence>
<dbReference type="PIRSF" id="PIRSF018063">
    <property type="entry name" value="Ferrtn_UCP018063"/>
    <property type="match status" value="1"/>
</dbReference>
<dbReference type="GO" id="GO:0005829">
    <property type="term" value="C:cytosol"/>
    <property type="evidence" value="ECO:0007669"/>
    <property type="project" value="TreeGrafter"/>
</dbReference>
<evidence type="ECO:0000313" key="6">
    <source>
        <dbReference type="Proteomes" id="UP000013966"/>
    </source>
</evidence>
<keyword evidence="6" id="KW-1185">Reference proteome</keyword>
<dbReference type="Gene3D" id="1.20.1260.10">
    <property type="match status" value="1"/>
</dbReference>
<dbReference type="PROSITE" id="PS50905">
    <property type="entry name" value="FERRITIN_LIKE"/>
    <property type="match status" value="1"/>
</dbReference>
<evidence type="ECO:0000259" key="4">
    <source>
        <dbReference type="PROSITE" id="PS50905"/>
    </source>
</evidence>
<reference evidence="5 6" key="1">
    <citation type="journal article" date="2013" name="Genome Announc.">
        <title>Complete Genome Sequence of Burkholderia sp. Strain RPE64, Bacterial Symbiont of the Bean Bug Riptortus pedestris.</title>
        <authorList>
            <person name="Shibata T.F."/>
            <person name="Maeda T."/>
            <person name="Nikoh N."/>
            <person name="Yamaguchi K."/>
            <person name="Oshima K."/>
            <person name="Hattori M."/>
            <person name="Nishiyama T."/>
            <person name="Hasebe M."/>
            <person name="Fukatsu T."/>
            <person name="Kikuchi Y."/>
            <person name="Shigenobu S."/>
        </authorList>
    </citation>
    <scope>NUCLEOTIDE SEQUENCE [LARGE SCALE GENOMIC DNA]</scope>
</reference>
<keyword evidence="3" id="KW-0479">Metal-binding</keyword>
<feature type="binding site" evidence="3">
    <location>
        <position position="175"/>
    </location>
    <ligand>
        <name>Fe cation</name>
        <dbReference type="ChEBI" id="CHEBI:24875"/>
    </ligand>
</feature>
<dbReference type="SUPFAM" id="SSF47240">
    <property type="entry name" value="Ferritin-like"/>
    <property type="match status" value="1"/>
</dbReference>
<dbReference type="InterPro" id="IPR014490">
    <property type="entry name" value="Dps-like"/>
</dbReference>
<dbReference type="GO" id="GO:0004322">
    <property type="term" value="F:ferroxidase activity"/>
    <property type="evidence" value="ECO:0007669"/>
    <property type="project" value="TreeGrafter"/>
</dbReference>
<dbReference type="Pfam" id="PF00210">
    <property type="entry name" value="Ferritin"/>
    <property type="match status" value="1"/>
</dbReference>
<dbReference type="PANTHER" id="PTHR30295:SF1">
    <property type="entry name" value="DNA PROTECTION DURING STARVATION PROTEIN"/>
    <property type="match status" value="1"/>
</dbReference>
<proteinExistence type="predicted"/>
<dbReference type="InterPro" id="IPR012347">
    <property type="entry name" value="Ferritin-like"/>
</dbReference>
<dbReference type="AlphaFoldDB" id="R4WV07"/>
<dbReference type="PATRIC" id="fig|758793.3.peg.980"/>
<dbReference type="HOGENOM" id="CLU_104506_4_1_4"/>
<dbReference type="Proteomes" id="UP000013966">
    <property type="component" value="Chromosome 1"/>
</dbReference>
<dbReference type="PANTHER" id="PTHR30295">
    <property type="entry name" value="BACTERIOFERRITIN"/>
    <property type="match status" value="1"/>
</dbReference>
<dbReference type="InterPro" id="IPR009078">
    <property type="entry name" value="Ferritin-like_SF"/>
</dbReference>
<dbReference type="GO" id="GO:0008199">
    <property type="term" value="F:ferric iron binding"/>
    <property type="evidence" value="ECO:0007669"/>
    <property type="project" value="InterPro"/>
</dbReference>
<feature type="binding site" evidence="3">
    <location>
        <position position="143"/>
    </location>
    <ligand>
        <name>Fe cation</name>
        <dbReference type="ChEBI" id="CHEBI:24875"/>
    </ligand>
</feature>
<dbReference type="KEGG" id="buo:BRPE64_ACDS09770"/>
<dbReference type="EMBL" id="AP013058">
    <property type="protein sequence ID" value="BAN22731.1"/>
    <property type="molecule type" value="Genomic_DNA"/>
</dbReference>
<gene>
    <name evidence="5" type="ORF">BRPE64_ACDS09770</name>
</gene>
<feature type="binding site" evidence="3">
    <location>
        <position position="60"/>
    </location>
    <ligand>
        <name>Fe cation</name>
        <dbReference type="ChEBI" id="CHEBI:24875"/>
    </ligand>
</feature>